<feature type="compositionally biased region" description="Basic and acidic residues" evidence="1">
    <location>
        <begin position="1"/>
        <end position="16"/>
    </location>
</feature>
<evidence type="ECO:0000256" key="1">
    <source>
        <dbReference type="SAM" id="MobiDB-lite"/>
    </source>
</evidence>
<dbReference type="EMBL" id="JACHJK010000002">
    <property type="protein sequence ID" value="MBB5925608.1"/>
    <property type="molecule type" value="Genomic_DNA"/>
</dbReference>
<dbReference type="Proteomes" id="UP000585836">
    <property type="component" value="Unassembled WGS sequence"/>
</dbReference>
<dbReference type="AlphaFoldDB" id="A0A7W9UNS7"/>
<comment type="caution">
    <text evidence="2">The sequence shown here is derived from an EMBL/GenBank/DDBJ whole genome shotgun (WGS) entry which is preliminary data.</text>
</comment>
<reference evidence="2 3" key="1">
    <citation type="submission" date="2020-08" db="EMBL/GenBank/DDBJ databases">
        <title>Genomic Encyclopedia of Type Strains, Phase III (KMG-III): the genomes of soil and plant-associated and newly described type strains.</title>
        <authorList>
            <person name="Whitman W."/>
        </authorList>
    </citation>
    <scope>NUCLEOTIDE SEQUENCE [LARGE SCALE GENOMIC DNA]</scope>
    <source>
        <strain evidence="2 3">CECT 3313</strain>
    </source>
</reference>
<name>A0A7W9UNS7_9ACTN</name>
<evidence type="ECO:0000313" key="2">
    <source>
        <dbReference type="EMBL" id="MBB5925608.1"/>
    </source>
</evidence>
<evidence type="ECO:0000313" key="3">
    <source>
        <dbReference type="Proteomes" id="UP000585836"/>
    </source>
</evidence>
<protein>
    <submittedName>
        <fullName evidence="2">Uncharacterized protein</fullName>
    </submittedName>
</protein>
<keyword evidence="3" id="KW-1185">Reference proteome</keyword>
<gene>
    <name evidence="2" type="ORF">FHS34_001062</name>
</gene>
<proteinExistence type="predicted"/>
<accession>A0A7W9UNS7</accession>
<sequence length="79" mass="8672">MRRREVSWAGGLRRELAGTGRAVAQRDGDRHNGAAGEDRREADHRGLHGEVPQGDAEQDGGQAHPQVRDDEEHGEDPRA</sequence>
<feature type="compositionally biased region" description="Basic and acidic residues" evidence="1">
    <location>
        <begin position="66"/>
        <end position="79"/>
    </location>
</feature>
<feature type="region of interest" description="Disordered" evidence="1">
    <location>
        <begin position="1"/>
        <end position="79"/>
    </location>
</feature>
<dbReference type="RefSeq" id="WP_184961647.1">
    <property type="nucleotide sequence ID" value="NZ_JACHJK010000002.1"/>
</dbReference>
<organism evidence="2 3">
    <name type="scientific">Streptomyces echinatus</name>
    <dbReference type="NCBI Taxonomy" id="67293"/>
    <lineage>
        <taxon>Bacteria</taxon>
        <taxon>Bacillati</taxon>
        <taxon>Actinomycetota</taxon>
        <taxon>Actinomycetes</taxon>
        <taxon>Kitasatosporales</taxon>
        <taxon>Streptomycetaceae</taxon>
        <taxon>Streptomyces</taxon>
    </lineage>
</organism>
<feature type="compositionally biased region" description="Basic and acidic residues" evidence="1">
    <location>
        <begin position="24"/>
        <end position="48"/>
    </location>
</feature>